<dbReference type="AlphaFoldDB" id="A0A2C5X6W9"/>
<dbReference type="SUPFAM" id="SSF53613">
    <property type="entry name" value="Ribokinase-like"/>
    <property type="match status" value="1"/>
</dbReference>
<protein>
    <recommendedName>
        <fullName evidence="1">Carbohydrate kinase PfkB domain-containing protein</fullName>
    </recommendedName>
</protein>
<evidence type="ECO:0000313" key="2">
    <source>
        <dbReference type="EMBL" id="PHH58619.1"/>
    </source>
</evidence>
<accession>A0A2C5X6W9</accession>
<dbReference type="Proteomes" id="UP000226192">
    <property type="component" value="Unassembled WGS sequence"/>
</dbReference>
<organism evidence="2 3">
    <name type="scientific">Ophiocordyceps australis</name>
    <dbReference type="NCBI Taxonomy" id="1399860"/>
    <lineage>
        <taxon>Eukaryota</taxon>
        <taxon>Fungi</taxon>
        <taxon>Dikarya</taxon>
        <taxon>Ascomycota</taxon>
        <taxon>Pezizomycotina</taxon>
        <taxon>Sordariomycetes</taxon>
        <taxon>Hypocreomycetidae</taxon>
        <taxon>Hypocreales</taxon>
        <taxon>Ophiocordycipitaceae</taxon>
        <taxon>Ophiocordyceps</taxon>
    </lineage>
</organism>
<dbReference type="InterPro" id="IPR011611">
    <property type="entry name" value="PfkB_dom"/>
</dbReference>
<keyword evidence="3" id="KW-1185">Reference proteome</keyword>
<feature type="domain" description="Carbohydrate kinase PfkB" evidence="1">
    <location>
        <begin position="315"/>
        <end position="361"/>
    </location>
</feature>
<name>A0A2C5X6W9_9HYPO</name>
<dbReference type="PANTHER" id="PTHR47098:SF2">
    <property type="entry name" value="PROTEIN MAK32"/>
    <property type="match status" value="1"/>
</dbReference>
<dbReference type="Gene3D" id="3.40.1190.20">
    <property type="match status" value="1"/>
</dbReference>
<dbReference type="InterPro" id="IPR029056">
    <property type="entry name" value="Ribokinase-like"/>
</dbReference>
<dbReference type="Pfam" id="PF00294">
    <property type="entry name" value="PfkB"/>
    <property type="match status" value="1"/>
</dbReference>
<evidence type="ECO:0000259" key="1">
    <source>
        <dbReference type="Pfam" id="PF00294"/>
    </source>
</evidence>
<dbReference type="OrthoDB" id="497927at2759"/>
<sequence length="393" mass="42596">MEANEETEDTLDFVTMGMFIIDDIEFGPRKQPALNVPGGAGTYAALGARLFSPPPLCWSVGCIVDVGSDCPPSLVTLIDSWAMTAVIRRDEGRLTTRGHNTYRGSDQVRSFNYATPKKRITAQDLTSSLLRSRSFHLICSPARCQDLVADITCRRKAFACSRPIFVWEPVPDLCTPDYLIACTNTLALVDVCSPNHTELAGFLGQDGIEAETGHVCTTSVESACEHLLASMPLRSYALVIRAAEKGCYIASNGGANSWLRRCKAQPRGGLHPDTNLEAICSALARDHEGFAVLKHEQDDAEGAISHWLPAYHEDSVDVVDPTGGGNAFLGGLTVALARGLTLQDAASWGIVAASFAIEQIGMPRLATSHNGDEMCNDKNVLERLQDYKLRNKI</sequence>
<dbReference type="STRING" id="1399860.A0A2C5X6W9"/>
<evidence type="ECO:0000313" key="3">
    <source>
        <dbReference type="Proteomes" id="UP000226192"/>
    </source>
</evidence>
<reference evidence="2 3" key="1">
    <citation type="submission" date="2017-06" db="EMBL/GenBank/DDBJ databases">
        <title>Ant-infecting Ophiocordyceps genomes reveal a high diversity of potential behavioral manipulation genes and a possible major role for enterotoxins.</title>
        <authorList>
            <person name="De Bekker C."/>
            <person name="Evans H.C."/>
            <person name="Brachmann A."/>
            <person name="Hughes D.P."/>
        </authorList>
    </citation>
    <scope>NUCLEOTIDE SEQUENCE [LARGE SCALE GENOMIC DNA]</scope>
    <source>
        <strain evidence="2 3">Map64</strain>
    </source>
</reference>
<proteinExistence type="predicted"/>
<dbReference type="PANTHER" id="PTHR47098">
    <property type="entry name" value="PROTEIN MAK32"/>
    <property type="match status" value="1"/>
</dbReference>
<dbReference type="EMBL" id="NJET01000368">
    <property type="protein sequence ID" value="PHH58619.1"/>
    <property type="molecule type" value="Genomic_DNA"/>
</dbReference>
<gene>
    <name evidence="2" type="ORF">CDD81_5026</name>
</gene>
<comment type="caution">
    <text evidence="2">The sequence shown here is derived from an EMBL/GenBank/DDBJ whole genome shotgun (WGS) entry which is preliminary data.</text>
</comment>